<dbReference type="InterPro" id="IPR000551">
    <property type="entry name" value="MerR-type_HTH_dom"/>
</dbReference>
<evidence type="ECO:0000259" key="2">
    <source>
        <dbReference type="PROSITE" id="PS50937"/>
    </source>
</evidence>
<dbReference type="EMBL" id="CP147247">
    <property type="protein sequence ID" value="WYJ91664.1"/>
    <property type="molecule type" value="Genomic_DNA"/>
</dbReference>
<dbReference type="SMART" id="SM00422">
    <property type="entry name" value="HTH_MERR"/>
    <property type="match status" value="1"/>
</dbReference>
<keyword evidence="1" id="KW-0238">DNA-binding</keyword>
<dbReference type="PANTHER" id="PTHR30204:SF85">
    <property type="entry name" value="MULTIDRUG-EFFLUX TRANSPORTER 2 REGULATOR"/>
    <property type="match status" value="1"/>
</dbReference>
<dbReference type="SUPFAM" id="SSF46955">
    <property type="entry name" value="Putative DNA-binding domain"/>
    <property type="match status" value="1"/>
</dbReference>
<dbReference type="GO" id="GO:0003677">
    <property type="term" value="F:DNA binding"/>
    <property type="evidence" value="ECO:0007669"/>
    <property type="project" value="UniProtKB-KW"/>
</dbReference>
<accession>A0A242K1U1</accession>
<dbReference type="InterPro" id="IPR009061">
    <property type="entry name" value="DNA-bd_dom_put_sf"/>
</dbReference>
<protein>
    <recommendedName>
        <fullName evidence="2">HTH merR-type domain-containing protein</fullName>
    </recommendedName>
</protein>
<dbReference type="PROSITE" id="PS50937">
    <property type="entry name" value="HTH_MERR_2"/>
    <property type="match status" value="1"/>
</dbReference>
<evidence type="ECO:0000313" key="5">
    <source>
        <dbReference type="Proteomes" id="UP000195141"/>
    </source>
</evidence>
<dbReference type="AlphaFoldDB" id="A0A242K1U1"/>
<reference evidence="4" key="2">
    <citation type="submission" date="2017-05" db="EMBL/GenBank/DDBJ databases">
        <authorList>
            <consortium name="The Broad Institute Genomics Platform"/>
            <consortium name="The Broad Institute Genomic Center for Infectious Diseases"/>
            <person name="Earl A."/>
            <person name="Manson A."/>
            <person name="Schwartman J."/>
            <person name="Gilmore M."/>
            <person name="Abouelleil A."/>
            <person name="Cao P."/>
            <person name="Chapman S."/>
            <person name="Cusick C."/>
            <person name="Shea T."/>
            <person name="Young S."/>
            <person name="Neafsey D."/>
            <person name="Nusbaum C."/>
            <person name="Birren B."/>
        </authorList>
    </citation>
    <scope>NUCLEOTIDE SEQUENCE</scope>
    <source>
        <strain evidence="4">9E7_DIV0242</strain>
    </source>
</reference>
<dbReference type="InterPro" id="IPR047057">
    <property type="entry name" value="MerR_fam"/>
</dbReference>
<reference evidence="3" key="1">
    <citation type="submission" date="2017-05" db="EMBL/GenBank/DDBJ databases">
        <title>The Genome Sequence of Enterococcus sp. 9E7_DIV0242.</title>
        <authorList>
            <consortium name="The Broad Institute Genomics Platform"/>
            <consortium name="The Broad Institute Genomic Center for Infectious Diseases"/>
            <person name="Earl A."/>
            <person name="Manson A."/>
            <person name="Schwartman J."/>
            <person name="Gilmore M."/>
            <person name="Abouelleil A."/>
            <person name="Cao P."/>
            <person name="Chapman S."/>
            <person name="Cusick C."/>
            <person name="Shea T."/>
            <person name="Young S."/>
            <person name="Neafsey D."/>
            <person name="Nusbaum C."/>
            <person name="Birren B."/>
        </authorList>
    </citation>
    <scope>NUCLEOTIDE SEQUENCE [LARGE SCALE GENOMIC DNA]</scope>
    <source>
        <strain evidence="3">9E7_DIV0242</strain>
    </source>
</reference>
<feature type="domain" description="HTH merR-type" evidence="2">
    <location>
        <begin position="4"/>
        <end position="73"/>
    </location>
</feature>
<dbReference type="RefSeq" id="WP_086350707.1">
    <property type="nucleotide sequence ID" value="NZ_CP147247.1"/>
</dbReference>
<dbReference type="Gene3D" id="1.10.1660.10">
    <property type="match status" value="1"/>
</dbReference>
<dbReference type="EMBL" id="NGMM01000007">
    <property type="protein sequence ID" value="OTP11627.1"/>
    <property type="molecule type" value="Genomic_DNA"/>
</dbReference>
<dbReference type="PANTHER" id="PTHR30204">
    <property type="entry name" value="REDOX-CYCLING DRUG-SENSING TRANSCRIPTIONAL ACTIVATOR SOXR"/>
    <property type="match status" value="1"/>
</dbReference>
<evidence type="ECO:0000313" key="4">
    <source>
        <dbReference type="EMBL" id="WYJ91664.1"/>
    </source>
</evidence>
<dbReference type="Proteomes" id="UP000195141">
    <property type="component" value="Chromosome"/>
</dbReference>
<reference evidence="4" key="3">
    <citation type="submission" date="2024-03" db="EMBL/GenBank/DDBJ databases">
        <title>The Genome Sequence of Enterococcus sp. DIV0242b.</title>
        <authorList>
            <consortium name="The Broad Institute Genomics Platform"/>
            <consortium name="The Broad Institute Microbial Omics Core"/>
            <consortium name="The Broad Institute Genomic Center for Infectious Diseases"/>
            <person name="Earl A."/>
            <person name="Manson A."/>
            <person name="Gilmore M."/>
            <person name="Schwartman J."/>
            <person name="Shea T."/>
            <person name="Abouelleil A."/>
            <person name="Cao P."/>
            <person name="Chapman S."/>
            <person name="Cusick C."/>
            <person name="Young S."/>
            <person name="Neafsey D."/>
            <person name="Nusbaum C."/>
            <person name="Birren B."/>
        </authorList>
    </citation>
    <scope>NUCLEOTIDE SEQUENCE</scope>
    <source>
        <strain evidence="4">9E7_DIV0242</strain>
    </source>
</reference>
<dbReference type="Pfam" id="PF13411">
    <property type="entry name" value="MerR_1"/>
    <property type="match status" value="1"/>
</dbReference>
<name>A0A242K1U1_9ENTE</name>
<proteinExistence type="predicted"/>
<dbReference type="OrthoDB" id="9814833at2"/>
<evidence type="ECO:0000313" key="3">
    <source>
        <dbReference type="EMBL" id="OTP11627.1"/>
    </source>
</evidence>
<gene>
    <name evidence="4" type="ORF">A5888_003432</name>
    <name evidence="3" type="ORF">A5888_003726</name>
</gene>
<organism evidence="3">
    <name type="scientific">Candidatus Enterococcus clewellii</name>
    <dbReference type="NCBI Taxonomy" id="1834193"/>
    <lineage>
        <taxon>Bacteria</taxon>
        <taxon>Bacillati</taxon>
        <taxon>Bacillota</taxon>
        <taxon>Bacilli</taxon>
        <taxon>Lactobacillales</taxon>
        <taxon>Enterococcaceae</taxon>
        <taxon>Enterococcus</taxon>
    </lineage>
</organism>
<evidence type="ECO:0000256" key="1">
    <source>
        <dbReference type="ARBA" id="ARBA00023125"/>
    </source>
</evidence>
<keyword evidence="5" id="KW-1185">Reference proteome</keyword>
<sequence>MKEEYTTGEFARLCKLSKKTLFYYDRIDLIKPIRVDENGYRFYQLYQCDQISTIKLFQEIGLSLKEIKAIFRQQDLSLKSAILHTQKAALADKIEELIDMKVMLDFLTARFDHFQEIGTDQLYEEIVSEDEQYKVFDKSGESVSVNYLNYGYQYGVLFQRDDLPKGEEIPRHSYVFQRAKEEEANFIKPKGVYLSKLYLLRNEEIMTCIPKFLQMIDLSKTEGPLYHEDYCSEVAGYPDKFVIKLSMKKK</sequence>
<dbReference type="GO" id="GO:0003700">
    <property type="term" value="F:DNA-binding transcription factor activity"/>
    <property type="evidence" value="ECO:0007669"/>
    <property type="project" value="InterPro"/>
</dbReference>